<proteinExistence type="predicted"/>
<accession>A0A3S2WHC8</accession>
<gene>
    <name evidence="2" type="ORF">EOD40_00905</name>
</gene>
<evidence type="ECO:0000313" key="3">
    <source>
        <dbReference type="Proteomes" id="UP000285211"/>
    </source>
</evidence>
<name>A0A3S2WHC8_9FLAO</name>
<dbReference type="SMART" id="SM00974">
    <property type="entry name" value="T5orf172"/>
    <property type="match status" value="1"/>
</dbReference>
<comment type="caution">
    <text evidence="2">The sequence shown here is derived from an EMBL/GenBank/DDBJ whole genome shotgun (WGS) entry which is preliminary data.</text>
</comment>
<sequence>MDTIYKLNCNCMDKLEELIIRFDEITYSLSKEDILELDKDDNGPLHNVITRINKYCYGVRLFDDKKGIIVEMFYVSNDKNLEGNIIQLQLDEKNYFHLLMRFTALLADKYKEVNEIIAFNTFQVKLRGLLEKLGFFTTTSLELKPFEGKNAVMFSPSERGIKNVILIDPTDFYRNFFNNIYSIEIIDKCEYVYLMVNNGTGYIKIGTSKNPRHRERTLHSQEPTIFVIALWCCDKKIEKELHEKFKEKRIRGEWFDLKLRDLKYIEEFMTTKTTTVNTHL</sequence>
<reference evidence="2 3" key="1">
    <citation type="submission" date="2019-01" db="EMBL/GenBank/DDBJ databases">
        <authorList>
            <person name="Chen W.-M."/>
        </authorList>
    </citation>
    <scope>NUCLEOTIDE SEQUENCE [LARGE SCALE GENOMIC DNA]</scope>
    <source>
        <strain evidence="2 3">BBQ-12</strain>
    </source>
</reference>
<dbReference type="Proteomes" id="UP000285211">
    <property type="component" value="Unassembled WGS sequence"/>
</dbReference>
<dbReference type="EMBL" id="SACJ01000001">
    <property type="protein sequence ID" value="RVT79700.1"/>
    <property type="molecule type" value="Genomic_DNA"/>
</dbReference>
<evidence type="ECO:0000313" key="2">
    <source>
        <dbReference type="EMBL" id="RVT79700.1"/>
    </source>
</evidence>
<protein>
    <submittedName>
        <fullName evidence="2">GIY-YIG nuclease family protein</fullName>
    </submittedName>
</protein>
<evidence type="ECO:0000259" key="1">
    <source>
        <dbReference type="SMART" id="SM00974"/>
    </source>
</evidence>
<dbReference type="AlphaFoldDB" id="A0A3S2WHC8"/>
<keyword evidence="3" id="KW-1185">Reference proteome</keyword>
<dbReference type="OrthoDB" id="792524at2"/>
<feature type="domain" description="Bacteriophage T5 Orf172 DNA-binding" evidence="1">
    <location>
        <begin position="197"/>
        <end position="269"/>
    </location>
</feature>
<dbReference type="Pfam" id="PF13455">
    <property type="entry name" value="MUG113"/>
    <property type="match status" value="1"/>
</dbReference>
<organism evidence="2 3">
    <name type="scientific">Flavobacterium sufflavum</name>
    <dbReference type="NCBI Taxonomy" id="1921138"/>
    <lineage>
        <taxon>Bacteria</taxon>
        <taxon>Pseudomonadati</taxon>
        <taxon>Bacteroidota</taxon>
        <taxon>Flavobacteriia</taxon>
        <taxon>Flavobacteriales</taxon>
        <taxon>Flavobacteriaceae</taxon>
        <taxon>Flavobacterium</taxon>
    </lineage>
</organism>
<dbReference type="InterPro" id="IPR018306">
    <property type="entry name" value="Phage_T5_Orf172_DNA-bd"/>
</dbReference>